<protein>
    <submittedName>
        <fullName evidence="1">Uncharacterized protein</fullName>
    </submittedName>
</protein>
<evidence type="ECO:0000313" key="1">
    <source>
        <dbReference type="EMBL" id="SDD87522.1"/>
    </source>
</evidence>
<reference evidence="2" key="1">
    <citation type="submission" date="2016-10" db="EMBL/GenBank/DDBJ databases">
        <authorList>
            <person name="Varghese N."/>
            <person name="Submissions S."/>
        </authorList>
    </citation>
    <scope>NUCLEOTIDE SEQUENCE [LARGE SCALE GENOMIC DNA]</scope>
    <source>
        <strain evidence="2">DSM 23095</strain>
    </source>
</reference>
<gene>
    <name evidence="1" type="ORF">SAMN04488104_10933</name>
</gene>
<dbReference type="AlphaFoldDB" id="A0A1G6YB26"/>
<sequence length="36" mass="4108">MAVLSCHLVLDILILEIYIKSLCFIQAVLKDLHLIL</sequence>
<dbReference type="STRING" id="686796.SAMN04488104_10933"/>
<organism evidence="1 2">
    <name type="scientific">Algoriphagus faecimaris</name>
    <dbReference type="NCBI Taxonomy" id="686796"/>
    <lineage>
        <taxon>Bacteria</taxon>
        <taxon>Pseudomonadati</taxon>
        <taxon>Bacteroidota</taxon>
        <taxon>Cytophagia</taxon>
        <taxon>Cytophagales</taxon>
        <taxon>Cyclobacteriaceae</taxon>
        <taxon>Algoriphagus</taxon>
    </lineage>
</organism>
<name>A0A1G6YB26_9BACT</name>
<evidence type="ECO:0000313" key="2">
    <source>
        <dbReference type="Proteomes" id="UP000199060"/>
    </source>
</evidence>
<keyword evidence="2" id="KW-1185">Reference proteome</keyword>
<dbReference type="EMBL" id="FNAC01000093">
    <property type="protein sequence ID" value="SDD87522.1"/>
    <property type="molecule type" value="Genomic_DNA"/>
</dbReference>
<proteinExistence type="predicted"/>
<dbReference type="Proteomes" id="UP000199060">
    <property type="component" value="Unassembled WGS sequence"/>
</dbReference>
<accession>A0A1G6YB26</accession>